<sequence length="127" mass="15070">MILRGLFKDDLFYVKIWKNRIEIIDVEKGNSICDKSNISFSNDRLLISDFDIAEKFFKKQVEKLKKDYKVKRYNSFIVQPMELNEGGISEVEKRIFLESFERVNGRKVKIWDGAELTNKEVIDKLRS</sequence>
<gene>
    <name evidence="1" type="ORF">GCM10022271_12260</name>
</gene>
<evidence type="ECO:0000313" key="1">
    <source>
        <dbReference type="EMBL" id="GAA3781502.1"/>
    </source>
</evidence>
<comment type="caution">
    <text evidence="1">The sequence shown here is derived from an EMBL/GenBank/DDBJ whole genome shotgun (WGS) entry which is preliminary data.</text>
</comment>
<evidence type="ECO:0000313" key="2">
    <source>
        <dbReference type="Proteomes" id="UP001501456"/>
    </source>
</evidence>
<reference evidence="2" key="1">
    <citation type="journal article" date="2019" name="Int. J. Syst. Evol. Microbiol.">
        <title>The Global Catalogue of Microorganisms (GCM) 10K type strain sequencing project: providing services to taxonomists for standard genome sequencing and annotation.</title>
        <authorList>
            <consortium name="The Broad Institute Genomics Platform"/>
            <consortium name="The Broad Institute Genome Sequencing Center for Infectious Disease"/>
            <person name="Wu L."/>
            <person name="Ma J."/>
        </authorList>
    </citation>
    <scope>NUCLEOTIDE SEQUENCE [LARGE SCALE GENOMIC DNA]</scope>
    <source>
        <strain evidence="2">JCM 17525</strain>
    </source>
</reference>
<organism evidence="1 2">
    <name type="scientific">Corallibacter vietnamensis</name>
    <dbReference type="NCBI Taxonomy" id="904130"/>
    <lineage>
        <taxon>Bacteria</taxon>
        <taxon>Pseudomonadati</taxon>
        <taxon>Bacteroidota</taxon>
        <taxon>Flavobacteriia</taxon>
        <taxon>Flavobacteriales</taxon>
        <taxon>Flavobacteriaceae</taxon>
        <taxon>Corallibacter</taxon>
    </lineage>
</organism>
<accession>A0ABP7H3Y2</accession>
<keyword evidence="2" id="KW-1185">Reference proteome</keyword>
<dbReference type="RefSeq" id="WP_344728384.1">
    <property type="nucleotide sequence ID" value="NZ_BAABBI010000001.1"/>
</dbReference>
<proteinExistence type="predicted"/>
<protein>
    <submittedName>
        <fullName evidence="1">Uncharacterized protein</fullName>
    </submittedName>
</protein>
<name>A0ABP7H3Y2_9FLAO</name>
<dbReference type="EMBL" id="BAABBI010000001">
    <property type="protein sequence ID" value="GAA3781502.1"/>
    <property type="molecule type" value="Genomic_DNA"/>
</dbReference>
<dbReference type="Proteomes" id="UP001501456">
    <property type="component" value="Unassembled WGS sequence"/>
</dbReference>